<dbReference type="AlphaFoldDB" id="A0A0P0Y5I9"/>
<name>A0A0P0Y5I9_ORYSJ</name>
<dbReference type="Gramene" id="Os11t0694500-01">
    <property type="protein sequence ID" value="Os11t0694500-01"/>
    <property type="gene ID" value="Os11g0694500"/>
</dbReference>
<sequence length="91" mass="10138">MISSTTDIRTGILNAMSELLCVGKTGIIGLRLIYIFSSPFNCACRHLVLSTSKTFTIAQPDVNKSNCPQFFLRWSIWKLACNLFSFPVVSC</sequence>
<dbReference type="Proteomes" id="UP000000763">
    <property type="component" value="Chromosome 11"/>
</dbReference>
<dbReference type="EMBL" id="AP008217">
    <property type="protein sequence ID" value="BAF28868.1"/>
    <property type="molecule type" value="Genomic_DNA"/>
</dbReference>
<proteinExistence type="predicted"/>
<reference evidence="2" key="2">
    <citation type="journal article" date="2008" name="Nucleic Acids Res.">
        <title>The rice annotation project database (RAP-DB): 2008 update.</title>
        <authorList>
            <consortium name="The rice annotation project (RAP)"/>
        </authorList>
    </citation>
    <scope>GENOME REANNOTATION</scope>
    <source>
        <strain evidence="2">cv. Nipponbare</strain>
    </source>
</reference>
<accession>A0A0P0Y5I9</accession>
<protein>
    <submittedName>
        <fullName evidence="1">Os11g0694500 protein</fullName>
    </submittedName>
</protein>
<evidence type="ECO:0000313" key="1">
    <source>
        <dbReference type="EMBL" id="BAF28868.1"/>
    </source>
</evidence>
<evidence type="ECO:0000313" key="2">
    <source>
        <dbReference type="Proteomes" id="UP000000763"/>
    </source>
</evidence>
<gene>
    <name evidence="1" type="ordered locus">Os11g0694500</name>
</gene>
<dbReference type="KEGG" id="dosa:Os11g0694500"/>
<organism evidence="1 2">
    <name type="scientific">Oryza sativa subsp. japonica</name>
    <name type="common">Rice</name>
    <dbReference type="NCBI Taxonomy" id="39947"/>
    <lineage>
        <taxon>Eukaryota</taxon>
        <taxon>Viridiplantae</taxon>
        <taxon>Streptophyta</taxon>
        <taxon>Embryophyta</taxon>
        <taxon>Tracheophyta</taxon>
        <taxon>Spermatophyta</taxon>
        <taxon>Magnoliopsida</taxon>
        <taxon>Liliopsida</taxon>
        <taxon>Poales</taxon>
        <taxon>Poaceae</taxon>
        <taxon>BOP clade</taxon>
        <taxon>Oryzoideae</taxon>
        <taxon>Oryzeae</taxon>
        <taxon>Oryzinae</taxon>
        <taxon>Oryza</taxon>
        <taxon>Oryza sativa</taxon>
    </lineage>
</organism>
<reference evidence="1 2" key="1">
    <citation type="journal article" date="2005" name="Nature">
        <title>The map-based sequence of the rice genome.</title>
        <authorList>
            <consortium name="International rice genome sequencing project (IRGSP)"/>
            <person name="Matsumoto T."/>
            <person name="Wu J."/>
            <person name="Kanamori H."/>
            <person name="Katayose Y."/>
            <person name="Fujisawa M."/>
            <person name="Namiki N."/>
            <person name="Mizuno H."/>
            <person name="Yamamoto K."/>
            <person name="Antonio B.A."/>
            <person name="Baba T."/>
            <person name="Sakata K."/>
            <person name="Nagamura Y."/>
            <person name="Aoki H."/>
            <person name="Arikawa K."/>
            <person name="Arita K."/>
            <person name="Bito T."/>
            <person name="Chiden Y."/>
            <person name="Fujitsuka N."/>
            <person name="Fukunaka R."/>
            <person name="Hamada M."/>
            <person name="Harada C."/>
            <person name="Hayashi A."/>
            <person name="Hijishita S."/>
            <person name="Honda M."/>
            <person name="Hosokawa S."/>
            <person name="Ichikawa Y."/>
            <person name="Idonuma A."/>
            <person name="Iijima M."/>
            <person name="Ikeda M."/>
            <person name="Ikeno M."/>
            <person name="Ito K."/>
            <person name="Ito S."/>
            <person name="Ito T."/>
            <person name="Ito Y."/>
            <person name="Ito Y."/>
            <person name="Iwabuchi A."/>
            <person name="Kamiya K."/>
            <person name="Karasawa W."/>
            <person name="Kurita K."/>
            <person name="Katagiri S."/>
            <person name="Kikuta A."/>
            <person name="Kobayashi H."/>
            <person name="Kobayashi N."/>
            <person name="Machita K."/>
            <person name="Maehara T."/>
            <person name="Masukawa M."/>
            <person name="Mizubayashi T."/>
            <person name="Mukai Y."/>
            <person name="Nagasaki H."/>
            <person name="Nagata Y."/>
            <person name="Naito S."/>
            <person name="Nakashima M."/>
            <person name="Nakama Y."/>
            <person name="Nakamichi Y."/>
            <person name="Nakamura M."/>
            <person name="Meguro A."/>
            <person name="Negishi M."/>
            <person name="Ohta I."/>
            <person name="Ohta T."/>
            <person name="Okamoto M."/>
            <person name="Ono N."/>
            <person name="Saji S."/>
            <person name="Sakaguchi M."/>
            <person name="Sakai K."/>
            <person name="Shibata M."/>
            <person name="Shimokawa T."/>
            <person name="Song J."/>
            <person name="Takazaki Y."/>
            <person name="Terasawa K."/>
            <person name="Tsugane M."/>
            <person name="Tsuji K."/>
            <person name="Ueda S."/>
            <person name="Waki K."/>
            <person name="Yamagata H."/>
            <person name="Yamamoto M."/>
            <person name="Yamamoto S."/>
            <person name="Yamane H."/>
            <person name="Yoshiki S."/>
            <person name="Yoshihara R."/>
            <person name="Yukawa K."/>
            <person name="Zhong H."/>
            <person name="Yano M."/>
            <person name="Yuan Q."/>
            <person name="Ouyang S."/>
            <person name="Liu J."/>
            <person name="Jones K.M."/>
            <person name="Gansberger K."/>
            <person name="Moffat K."/>
            <person name="Hill J."/>
            <person name="Bera J."/>
            <person name="Fadrosh D."/>
            <person name="Jin S."/>
            <person name="Johri S."/>
            <person name="Kim M."/>
            <person name="Overton L."/>
            <person name="Reardon M."/>
            <person name="Tsitrin T."/>
            <person name="Vuong H."/>
            <person name="Weaver B."/>
            <person name="Ciecko A."/>
            <person name="Tallon L."/>
            <person name="Jackson J."/>
            <person name="Pai G."/>
            <person name="Aken S.V."/>
            <person name="Utterback T."/>
            <person name="Reidmuller S."/>
            <person name="Feldblyum T."/>
            <person name="Hsiao J."/>
            <person name="Zismann V."/>
            <person name="Iobst S."/>
            <person name="de Vazeille A.R."/>
            <person name="Buell C.R."/>
            <person name="Ying K."/>
            <person name="Li Y."/>
            <person name="Lu T."/>
            <person name="Huang Y."/>
            <person name="Zhao Q."/>
            <person name="Feng Q."/>
            <person name="Zhang L."/>
            <person name="Zhu J."/>
            <person name="Weng Q."/>
            <person name="Mu J."/>
            <person name="Lu Y."/>
            <person name="Fan D."/>
            <person name="Liu Y."/>
            <person name="Guan J."/>
            <person name="Zhang Y."/>
            <person name="Yu S."/>
            <person name="Liu X."/>
            <person name="Zhang Y."/>
            <person name="Hong G."/>
            <person name="Han B."/>
            <person name="Choisne N."/>
            <person name="Demange N."/>
            <person name="Orjeda G."/>
            <person name="Samain S."/>
            <person name="Cattolico L."/>
            <person name="Pelletier E."/>
            <person name="Couloux A."/>
            <person name="Segurens B."/>
            <person name="Wincker P."/>
            <person name="D'Hont A."/>
            <person name="Scarpelli C."/>
            <person name="Weissenbach J."/>
            <person name="Salanoubat M."/>
            <person name="Quetier F."/>
            <person name="Yu Y."/>
            <person name="Kim H.R."/>
            <person name="Rambo T."/>
            <person name="Currie J."/>
            <person name="Collura K."/>
            <person name="Luo M."/>
            <person name="Yang T."/>
            <person name="Ammiraju J.S.S."/>
            <person name="Engler F."/>
            <person name="Soderlund C."/>
            <person name="Wing R.A."/>
            <person name="Palmer L.E."/>
            <person name="de la Bastide M."/>
            <person name="Spiegel L."/>
            <person name="Nascimento L."/>
            <person name="Zutavern T."/>
            <person name="O'Shaughnessy A."/>
            <person name="Dike S."/>
            <person name="Dedhia N."/>
            <person name="Preston R."/>
            <person name="Balija V."/>
            <person name="McCombie W.R."/>
            <person name="Chow T."/>
            <person name="Chen H."/>
            <person name="Chung M."/>
            <person name="Chen C."/>
            <person name="Shaw J."/>
            <person name="Wu H."/>
            <person name="Hsiao K."/>
            <person name="Chao Y."/>
            <person name="Chu M."/>
            <person name="Cheng C."/>
            <person name="Hour A."/>
            <person name="Lee P."/>
            <person name="Lin S."/>
            <person name="Lin Y."/>
            <person name="Liou J."/>
            <person name="Liu S."/>
            <person name="Hsing Y."/>
            <person name="Raghuvanshi S."/>
            <person name="Mohanty A."/>
            <person name="Bharti A.K."/>
            <person name="Gaur A."/>
            <person name="Gupta V."/>
            <person name="Kumar D."/>
            <person name="Ravi V."/>
            <person name="Vij S."/>
            <person name="Kapur A."/>
            <person name="Khurana P."/>
            <person name="Khurana P."/>
            <person name="Khurana J.P."/>
            <person name="Tyagi A.K."/>
            <person name="Gaikwad K."/>
            <person name="Singh A."/>
            <person name="Dalal V."/>
            <person name="Srivastava S."/>
            <person name="Dixit A."/>
            <person name="Pal A.K."/>
            <person name="Ghazi I.A."/>
            <person name="Yadav M."/>
            <person name="Pandit A."/>
            <person name="Bhargava A."/>
            <person name="Sureshbabu K."/>
            <person name="Batra K."/>
            <person name="Sharma T.R."/>
            <person name="Mohapatra T."/>
            <person name="Singh N.K."/>
            <person name="Messing J."/>
            <person name="Nelson A.B."/>
            <person name="Fuks G."/>
            <person name="Kavchok S."/>
            <person name="Keizer G."/>
            <person name="Linton E."/>
            <person name="Llaca V."/>
            <person name="Song R."/>
            <person name="Tanyolac B."/>
            <person name="Young S."/>
            <person name="Ho-Il K."/>
            <person name="Hahn J.H."/>
            <person name="Sangsakoo G."/>
            <person name="Vanavichit A."/>
            <person name="de Mattos Luiz.A.T."/>
            <person name="Zimmer P.D."/>
            <person name="Malone G."/>
            <person name="Dellagostin O."/>
            <person name="de Oliveira A.C."/>
            <person name="Bevan M."/>
            <person name="Bancroft I."/>
            <person name="Minx P."/>
            <person name="Cordum H."/>
            <person name="Wilson R."/>
            <person name="Cheng Z."/>
            <person name="Jin W."/>
            <person name="Jiang J."/>
            <person name="Leong S.A."/>
            <person name="Iwama H."/>
            <person name="Gojobori T."/>
            <person name="Itoh T."/>
            <person name="Niimura Y."/>
            <person name="Fujii Y."/>
            <person name="Habara T."/>
            <person name="Sakai H."/>
            <person name="Sato Y."/>
            <person name="Wilson G."/>
            <person name="Kumar K."/>
            <person name="McCouch S."/>
            <person name="Juretic N."/>
            <person name="Hoen D."/>
            <person name="Wright S."/>
            <person name="Bruskiewich R."/>
            <person name="Bureau T."/>
            <person name="Miyao A."/>
            <person name="Hirochika H."/>
            <person name="Nishikawa T."/>
            <person name="Kadowaki K."/>
            <person name="Sugiura M."/>
            <person name="Burr B."/>
            <person name="Sasaki T."/>
        </authorList>
    </citation>
    <scope>NUCLEOTIDE SEQUENCE [LARGE SCALE GENOMIC DNA]</scope>
    <source>
        <strain evidence="2">cv. Nipponbare</strain>
    </source>
</reference>